<sequence length="64" mass="7119">MGSEGSSRVVGCPSRRRDLRRRRSQAPDKLKMIEDSAAVDPPPANSTPLEKMTKNRAWGIPMPE</sequence>
<dbReference type="EMBL" id="JAVIJP010000006">
    <property type="protein sequence ID" value="KAL3651356.1"/>
    <property type="molecule type" value="Genomic_DNA"/>
</dbReference>
<proteinExistence type="predicted"/>
<reference evidence="3" key="1">
    <citation type="journal article" date="2024" name="IScience">
        <title>Strigolactones Initiate the Formation of Haustorium-like Structures in Castilleja.</title>
        <authorList>
            <person name="Buerger M."/>
            <person name="Peterson D."/>
            <person name="Chory J."/>
        </authorList>
    </citation>
    <scope>NUCLEOTIDE SEQUENCE [LARGE SCALE GENOMIC DNA]</scope>
</reference>
<evidence type="ECO:0000313" key="2">
    <source>
        <dbReference type="EMBL" id="KAL3651356.1"/>
    </source>
</evidence>
<feature type="region of interest" description="Disordered" evidence="1">
    <location>
        <begin position="1"/>
        <end position="64"/>
    </location>
</feature>
<keyword evidence="3" id="KW-1185">Reference proteome</keyword>
<dbReference type="AlphaFoldDB" id="A0ABD3EDY1"/>
<feature type="compositionally biased region" description="Basic and acidic residues" evidence="1">
    <location>
        <begin position="25"/>
        <end position="34"/>
    </location>
</feature>
<dbReference type="Proteomes" id="UP001632038">
    <property type="component" value="Unassembled WGS sequence"/>
</dbReference>
<protein>
    <submittedName>
        <fullName evidence="2">Uncharacterized protein</fullName>
    </submittedName>
</protein>
<accession>A0ABD3EDY1</accession>
<gene>
    <name evidence="2" type="ORF">CASFOL_004358</name>
</gene>
<organism evidence="2 3">
    <name type="scientific">Castilleja foliolosa</name>
    <dbReference type="NCBI Taxonomy" id="1961234"/>
    <lineage>
        <taxon>Eukaryota</taxon>
        <taxon>Viridiplantae</taxon>
        <taxon>Streptophyta</taxon>
        <taxon>Embryophyta</taxon>
        <taxon>Tracheophyta</taxon>
        <taxon>Spermatophyta</taxon>
        <taxon>Magnoliopsida</taxon>
        <taxon>eudicotyledons</taxon>
        <taxon>Gunneridae</taxon>
        <taxon>Pentapetalae</taxon>
        <taxon>asterids</taxon>
        <taxon>lamiids</taxon>
        <taxon>Lamiales</taxon>
        <taxon>Orobanchaceae</taxon>
        <taxon>Pedicularideae</taxon>
        <taxon>Castillejinae</taxon>
        <taxon>Castilleja</taxon>
    </lineage>
</organism>
<comment type="caution">
    <text evidence="2">The sequence shown here is derived from an EMBL/GenBank/DDBJ whole genome shotgun (WGS) entry which is preliminary data.</text>
</comment>
<name>A0ABD3EDY1_9LAMI</name>
<evidence type="ECO:0000313" key="3">
    <source>
        <dbReference type="Proteomes" id="UP001632038"/>
    </source>
</evidence>
<evidence type="ECO:0000256" key="1">
    <source>
        <dbReference type="SAM" id="MobiDB-lite"/>
    </source>
</evidence>